<dbReference type="GeneID" id="41969816"/>
<dbReference type="AlphaFoldDB" id="A0A507AIB6"/>
<evidence type="ECO:0000256" key="1">
    <source>
        <dbReference type="SAM" id="MobiDB-lite"/>
    </source>
</evidence>
<reference evidence="2 3" key="1">
    <citation type="submission" date="2019-06" db="EMBL/GenBank/DDBJ databases">
        <title>Draft genome sequence of the filamentous fungus Phialemoniopsis curvata isolated from diesel fuel.</title>
        <authorList>
            <person name="Varaljay V.A."/>
            <person name="Lyon W.J."/>
            <person name="Crouch A.L."/>
            <person name="Drake C.E."/>
            <person name="Hollomon J.M."/>
            <person name="Nadeau L.J."/>
            <person name="Nunn H.S."/>
            <person name="Stevenson B.S."/>
            <person name="Bojanowski C.L."/>
            <person name="Crookes-Goodson W.J."/>
        </authorList>
    </citation>
    <scope>NUCLEOTIDE SEQUENCE [LARGE SCALE GENOMIC DNA]</scope>
    <source>
        <strain evidence="2 3">D216</strain>
    </source>
</reference>
<feature type="compositionally biased region" description="Pro residues" evidence="1">
    <location>
        <begin position="458"/>
        <end position="471"/>
    </location>
</feature>
<feature type="region of interest" description="Disordered" evidence="1">
    <location>
        <begin position="220"/>
        <end position="243"/>
    </location>
</feature>
<name>A0A507AIB6_9PEZI</name>
<feature type="region of interest" description="Disordered" evidence="1">
    <location>
        <begin position="603"/>
        <end position="667"/>
    </location>
</feature>
<sequence>MAFHQPTTRHALQRVVRAAPEDAATAAVIETSSPLEESQTWVLFSPATDTATTTSYISSVHDSQQTAGRSRISDLGSLNTLPRSDVHSHAGELAAEPMEEDAGDEDAELDSLDSHLPDFRSVPHSQHHQVHASATVLPRHDGLGSFRLDTAGIATDMQEHMYAFERYNPQRKPGHDAGINLAELELEMDQDRIQQMERIQRIEAWRLEQSKLLLDEIQKQTRRRRQQTAGSVRESRSDSTVTEAVMTPAPTDDTMQGTEWHDQDAPHDLGVEEGLWSRITRKLIRDIMGIDDRMLGILFGEELVVEDDLSSTPKASELSAGNNRNHSDPMWQLRMLERASQELGMLVHQMSAHPGAFSTYMRVQQMPLPYAGLPVIPETTVEADEPAARTMGESAATTASPQFHPTIGKAAQAMNIPGRREAASAATSAHVPGNFTQHEWEQELDIKLVFRQPRRGDAPPPPPLPPPPPPQARVELREPEHTAVGGDEEEQPVWVAALVAPLLGYRGVDRDGVDDYGSRHGNHLCELILALASSQSHISQWTGFPCAATTRIPAIEPKAVGKNPARLKTYMQVLAEKGFILGMDNPFCERDFPIISLPDRPGVPGWTRRTREAHAQDGIESPPLPTRTPTPTPHAIQDFGRRGVNSFSSNGHPPACQPRQGSSQALL</sequence>
<feature type="region of interest" description="Disordered" evidence="1">
    <location>
        <begin position="62"/>
        <end position="84"/>
    </location>
</feature>
<keyword evidence="3" id="KW-1185">Reference proteome</keyword>
<feature type="region of interest" description="Disordered" evidence="1">
    <location>
        <begin position="453"/>
        <end position="474"/>
    </location>
</feature>
<gene>
    <name evidence="2" type="ORF">E0L32_002369</name>
</gene>
<feature type="compositionally biased region" description="Pro residues" evidence="1">
    <location>
        <begin position="622"/>
        <end position="632"/>
    </location>
</feature>
<dbReference type="Proteomes" id="UP000319257">
    <property type="component" value="Unassembled WGS sequence"/>
</dbReference>
<dbReference type="OrthoDB" id="5402147at2759"/>
<dbReference type="RefSeq" id="XP_030988584.1">
    <property type="nucleotide sequence ID" value="XM_031136550.1"/>
</dbReference>
<dbReference type="EMBL" id="SKBQ01000009">
    <property type="protein sequence ID" value="TPX06873.1"/>
    <property type="molecule type" value="Genomic_DNA"/>
</dbReference>
<organism evidence="2 3">
    <name type="scientific">Thyridium curvatum</name>
    <dbReference type="NCBI Taxonomy" id="1093900"/>
    <lineage>
        <taxon>Eukaryota</taxon>
        <taxon>Fungi</taxon>
        <taxon>Dikarya</taxon>
        <taxon>Ascomycota</taxon>
        <taxon>Pezizomycotina</taxon>
        <taxon>Sordariomycetes</taxon>
        <taxon>Sordariomycetidae</taxon>
        <taxon>Thyridiales</taxon>
        <taxon>Thyridiaceae</taxon>
        <taxon>Thyridium</taxon>
    </lineage>
</organism>
<evidence type="ECO:0000313" key="3">
    <source>
        <dbReference type="Proteomes" id="UP000319257"/>
    </source>
</evidence>
<proteinExistence type="predicted"/>
<accession>A0A507AIB6</accession>
<evidence type="ECO:0000313" key="2">
    <source>
        <dbReference type="EMBL" id="TPX06873.1"/>
    </source>
</evidence>
<dbReference type="InParanoid" id="A0A507AIB6"/>
<protein>
    <submittedName>
        <fullName evidence="2">Uncharacterized protein</fullName>
    </submittedName>
</protein>
<comment type="caution">
    <text evidence="2">The sequence shown here is derived from an EMBL/GenBank/DDBJ whole genome shotgun (WGS) entry which is preliminary data.</text>
</comment>